<dbReference type="InterPro" id="IPR033891">
    <property type="entry name" value="TTC38"/>
</dbReference>
<keyword evidence="6" id="KW-1185">Reference proteome</keyword>
<organism evidence="5 6">
    <name type="scientific">Teichococcus aestuarii</name>
    <dbReference type="NCBI Taxonomy" id="568898"/>
    <lineage>
        <taxon>Bacteria</taxon>
        <taxon>Pseudomonadati</taxon>
        <taxon>Pseudomonadota</taxon>
        <taxon>Alphaproteobacteria</taxon>
        <taxon>Acetobacterales</taxon>
        <taxon>Roseomonadaceae</taxon>
        <taxon>Roseomonas</taxon>
    </lineage>
</organism>
<dbReference type="EMBL" id="PDOA01000020">
    <property type="protein sequence ID" value="PWC27004.1"/>
    <property type="molecule type" value="Genomic_DNA"/>
</dbReference>
<dbReference type="PANTHER" id="PTHR16263">
    <property type="entry name" value="TETRATRICOPEPTIDE REPEAT PROTEIN 38"/>
    <property type="match status" value="1"/>
</dbReference>
<evidence type="ECO:0000313" key="6">
    <source>
        <dbReference type="Proteomes" id="UP000245048"/>
    </source>
</evidence>
<evidence type="ECO:0000256" key="1">
    <source>
        <dbReference type="ARBA" id="ARBA00005857"/>
    </source>
</evidence>
<proteinExistence type="inferred from homology"/>
<comment type="caution">
    <text evidence="5">The sequence shown here is derived from an EMBL/GenBank/DDBJ whole genome shotgun (WGS) entry which is preliminary data.</text>
</comment>
<dbReference type="Gene3D" id="1.25.40.10">
    <property type="entry name" value="Tetratricopeptide repeat domain"/>
    <property type="match status" value="1"/>
</dbReference>
<dbReference type="SUPFAM" id="SSF48452">
    <property type="entry name" value="TPR-like"/>
    <property type="match status" value="1"/>
</dbReference>
<reference evidence="6" key="1">
    <citation type="submission" date="2017-10" db="EMBL/GenBank/DDBJ databases">
        <authorList>
            <person name="Toshchakov S.V."/>
            <person name="Goeva M.A."/>
        </authorList>
    </citation>
    <scope>NUCLEOTIDE SEQUENCE [LARGE SCALE GENOMIC DNA]</scope>
    <source>
        <strain evidence="6">JR1/69-1-13</strain>
    </source>
</reference>
<dbReference type="PANTHER" id="PTHR16263:SF4">
    <property type="entry name" value="TETRATRICOPEPTIDE REPEAT PROTEIN 38"/>
    <property type="match status" value="1"/>
</dbReference>
<accession>A0A2U1UZC2</accession>
<keyword evidence="4" id="KW-0802">TPR repeat</keyword>
<comment type="similarity">
    <text evidence="1">Belongs to the TTC38 family.</text>
</comment>
<evidence type="ECO:0000256" key="4">
    <source>
        <dbReference type="ARBA" id="ARBA00022803"/>
    </source>
</evidence>
<dbReference type="AlphaFoldDB" id="A0A2U1UZC2"/>
<evidence type="ECO:0000256" key="2">
    <source>
        <dbReference type="ARBA" id="ARBA00019992"/>
    </source>
</evidence>
<protein>
    <recommendedName>
        <fullName evidence="2">Tetratricopeptide repeat protein 38</fullName>
    </recommendedName>
</protein>
<sequence length="451" mass="51002">MKGRRGDVKDAQGYPLTTSSQDAALLYGVAQQNLLEYRLATMQSIKDTIQADPHFAMAHCLRGYQFMMYGSFSVLNNAKSALRAAAAEAAGATERERMHIEALRAWTEGRTGKAITVWEQLLSAYPLDIVALRMHHFNCFWTGRQHSLRGGAASVLDRWPQEMPGYGNVLGMLAFGYEECGQYREAERFGRLAVQHNPNDLWALHAVAHVLEMEDRQQEGIDWLTRPENHWSDRNPFKGHLWWHLALFHLESGHYEQVLDLYDRSVRNDGSTFYLDIQNAASLLARLELLGIDVGSRWAQLADFAEQSIGDHGLIFTDLHYMMALAKEHRFEAAERLLASMEDFAAQDSGDSAAVVRAIGLPLCRGILRFEQGDYPGAVDEFAPLHNNDAPIGASHAQRDIIDQYLIEATRRASNLPRTRMLLAERVALRPRNKAAVERHMDVTRQIYRTA</sequence>
<evidence type="ECO:0000256" key="3">
    <source>
        <dbReference type="ARBA" id="ARBA00022737"/>
    </source>
</evidence>
<evidence type="ECO:0000313" key="5">
    <source>
        <dbReference type="EMBL" id="PWC27004.1"/>
    </source>
</evidence>
<gene>
    <name evidence="5" type="ORF">CR165_20150</name>
</gene>
<dbReference type="CDD" id="cd05804">
    <property type="entry name" value="StaR_like"/>
    <property type="match status" value="1"/>
</dbReference>
<name>A0A2U1UZC2_9PROT</name>
<dbReference type="InterPro" id="IPR011990">
    <property type="entry name" value="TPR-like_helical_dom_sf"/>
</dbReference>
<keyword evidence="3" id="KW-0677">Repeat</keyword>
<dbReference type="Proteomes" id="UP000245048">
    <property type="component" value="Unassembled WGS sequence"/>
</dbReference>